<feature type="region of interest" description="Disordered" evidence="1">
    <location>
        <begin position="258"/>
        <end position="282"/>
    </location>
</feature>
<reference evidence="2" key="1">
    <citation type="submission" date="2022-11" db="EMBL/GenBank/DDBJ databases">
        <title>Chromosomal genome sequence assembly and mating type (MAT) locus characterization of the leprose asexual lichenized fungus Lepraria neglecta (Nyl.) Erichsen.</title>
        <authorList>
            <person name="Allen J.L."/>
            <person name="Pfeffer B."/>
        </authorList>
    </citation>
    <scope>NUCLEOTIDE SEQUENCE</scope>
    <source>
        <strain evidence="2">Allen 5258</strain>
    </source>
</reference>
<organism evidence="2 3">
    <name type="scientific">Lepraria neglecta</name>
    <dbReference type="NCBI Taxonomy" id="209136"/>
    <lineage>
        <taxon>Eukaryota</taxon>
        <taxon>Fungi</taxon>
        <taxon>Dikarya</taxon>
        <taxon>Ascomycota</taxon>
        <taxon>Pezizomycotina</taxon>
        <taxon>Lecanoromycetes</taxon>
        <taxon>OSLEUM clade</taxon>
        <taxon>Lecanoromycetidae</taxon>
        <taxon>Lecanorales</taxon>
        <taxon>Lecanorineae</taxon>
        <taxon>Stereocaulaceae</taxon>
        <taxon>Lepraria</taxon>
    </lineage>
</organism>
<evidence type="ECO:0000256" key="1">
    <source>
        <dbReference type="SAM" id="MobiDB-lite"/>
    </source>
</evidence>
<protein>
    <submittedName>
        <fullName evidence="2">Uncharacterized protein</fullName>
    </submittedName>
</protein>
<evidence type="ECO:0000313" key="3">
    <source>
        <dbReference type="Proteomes" id="UP001276659"/>
    </source>
</evidence>
<feature type="region of interest" description="Disordered" evidence="1">
    <location>
        <begin position="354"/>
        <end position="401"/>
    </location>
</feature>
<keyword evidence="3" id="KW-1185">Reference proteome</keyword>
<accession>A0AAE0DHP0</accession>
<dbReference type="Proteomes" id="UP001276659">
    <property type="component" value="Unassembled WGS sequence"/>
</dbReference>
<sequence>MDGKVKLRNQQPWLLVTTVDPVQLYAEPPMFDVDAMVAVASNQVEALQDELWLLQTDPPYLHDQAKVLRDTWIDNLPGVKNVKRTYTAFRDHISIGQPTPAKHLRALCCLETLLKHLLNDGSSEDLKQSLVELPSFRKYYSLIHDSCPEDRIVAAWGQEVSLQELSEKDRLMWGLQILSLERAEQRTFDIANALKQFEDHLVGLPRPEAGRISPTVLLLVSETAAIHQILSILRTHRPWFPKGILEVYQSCARRGGDLQQSDKKCRRDETSKQVSNAEGKKDAAWLSSADKAREELTNVWRGFRDDLTEVDKRHDNLKPGLEGYRAMLSHYESPEHLQSLAAERDSILEPKPAIMPEDAVAPKRFQTKEVGPKEKTRPEGVLAEENHAQDQDAASALSSRSLKSSTTSDRIYSIKPRSFRVASLLFPAGPEDKGTTDWMEFVAFMSEVGFRAKHVGGSAFIFECGSQSINFHRPNPSDALGSNILRAISKRLRKLGSERAMFQIAE</sequence>
<feature type="compositionally biased region" description="Basic and acidic residues" evidence="1">
    <location>
        <begin position="366"/>
        <end position="390"/>
    </location>
</feature>
<dbReference type="AlphaFoldDB" id="A0AAE0DHP0"/>
<feature type="compositionally biased region" description="Basic and acidic residues" evidence="1">
    <location>
        <begin position="258"/>
        <end position="271"/>
    </location>
</feature>
<gene>
    <name evidence="2" type="ORF">OEA41_002749</name>
</gene>
<proteinExistence type="predicted"/>
<name>A0AAE0DHP0_9LECA</name>
<dbReference type="EMBL" id="JASNWA010000008">
    <property type="protein sequence ID" value="KAK3170667.1"/>
    <property type="molecule type" value="Genomic_DNA"/>
</dbReference>
<dbReference type="PANTHER" id="PTHR40788">
    <property type="entry name" value="CLR5 DOMAIN-CONTAINING PROTEIN-RELATED"/>
    <property type="match status" value="1"/>
</dbReference>
<dbReference type="PANTHER" id="PTHR40788:SF1">
    <property type="entry name" value="IPA PROTEIN"/>
    <property type="match status" value="1"/>
</dbReference>
<comment type="caution">
    <text evidence="2">The sequence shown here is derived from an EMBL/GenBank/DDBJ whole genome shotgun (WGS) entry which is preliminary data.</text>
</comment>
<feature type="compositionally biased region" description="Low complexity" evidence="1">
    <location>
        <begin position="391"/>
        <end position="401"/>
    </location>
</feature>
<evidence type="ECO:0000313" key="2">
    <source>
        <dbReference type="EMBL" id="KAK3170667.1"/>
    </source>
</evidence>